<protein>
    <submittedName>
        <fullName evidence="1">Uncharacterized protein</fullName>
    </submittedName>
</protein>
<reference evidence="2" key="1">
    <citation type="submission" date="2016-10" db="EMBL/GenBank/DDBJ databases">
        <authorList>
            <person name="Varghese N."/>
            <person name="Submissions S."/>
        </authorList>
    </citation>
    <scope>NUCLEOTIDE SEQUENCE [LARGE SCALE GENOMIC DNA]</scope>
    <source>
        <strain evidence="2">CGMCC 1.3431</strain>
    </source>
</reference>
<dbReference type="STRING" id="260084.SAMN02927928_0341"/>
<gene>
    <name evidence="1" type="ORF">SAMN02927928_0341</name>
</gene>
<dbReference type="AlphaFoldDB" id="A0A1G4PFU9"/>
<sequence>MLGKMNPGLGLLPLILLVSMPAQAKEYVLPSRPFDSYVLKDVHIEPYKRPLFVFSYITNWLVIPVTKSGYAPDTVHTTYIDKNQMLPKPGQTCDIAYHTSFTDGATTPFGNVRVPNKIMDSFNCKAT</sequence>
<keyword evidence="2" id="KW-1185">Reference proteome</keyword>
<evidence type="ECO:0000313" key="2">
    <source>
        <dbReference type="Proteomes" id="UP000199150"/>
    </source>
</evidence>
<dbReference type="EMBL" id="FMTS01000001">
    <property type="protein sequence ID" value="SCW31192.1"/>
    <property type="molecule type" value="Genomic_DNA"/>
</dbReference>
<accession>A0A1G4PFU9</accession>
<evidence type="ECO:0000313" key="1">
    <source>
        <dbReference type="EMBL" id="SCW31192.1"/>
    </source>
</evidence>
<dbReference type="Proteomes" id="UP000199150">
    <property type="component" value="Unassembled WGS sequence"/>
</dbReference>
<name>A0A1G4PFU9_9CAUL</name>
<organism evidence="1 2">
    <name type="scientific">Asticcacaulis taihuensis</name>
    <dbReference type="NCBI Taxonomy" id="260084"/>
    <lineage>
        <taxon>Bacteria</taxon>
        <taxon>Pseudomonadati</taxon>
        <taxon>Pseudomonadota</taxon>
        <taxon>Alphaproteobacteria</taxon>
        <taxon>Caulobacterales</taxon>
        <taxon>Caulobacteraceae</taxon>
        <taxon>Asticcacaulis</taxon>
    </lineage>
</organism>
<proteinExistence type="predicted"/>